<name>A0AAV6VX80_9ARAC</name>
<sequence>MEHLLNPTEHLQLSPDSCLMFHDRVFPPCPLSRNHYLTSIGLDSGSARQQKILPPDIARILHRSISDLEEPCKFICLKKKIFFFFKNVTGPFYYGDFCRGG</sequence>
<accession>A0AAV6VX80</accession>
<gene>
    <name evidence="1" type="ORF">JTE90_028516</name>
</gene>
<reference evidence="1 2" key="1">
    <citation type="journal article" date="2022" name="Nat. Ecol. Evol.">
        <title>A masculinizing supergene underlies an exaggerated male reproductive morph in a spider.</title>
        <authorList>
            <person name="Hendrickx F."/>
            <person name="De Corte Z."/>
            <person name="Sonet G."/>
            <person name="Van Belleghem S.M."/>
            <person name="Kostlbacher S."/>
            <person name="Vangestel C."/>
        </authorList>
    </citation>
    <scope>NUCLEOTIDE SEQUENCE [LARGE SCALE GENOMIC DNA]</scope>
    <source>
        <strain evidence="1">W744_W776</strain>
    </source>
</reference>
<keyword evidence="2" id="KW-1185">Reference proteome</keyword>
<protein>
    <submittedName>
        <fullName evidence="1">Uncharacterized protein</fullName>
    </submittedName>
</protein>
<comment type="caution">
    <text evidence="1">The sequence shown here is derived from an EMBL/GenBank/DDBJ whole genome shotgun (WGS) entry which is preliminary data.</text>
</comment>
<evidence type="ECO:0000313" key="1">
    <source>
        <dbReference type="EMBL" id="KAG8200334.1"/>
    </source>
</evidence>
<organism evidence="1 2">
    <name type="scientific">Oedothorax gibbosus</name>
    <dbReference type="NCBI Taxonomy" id="931172"/>
    <lineage>
        <taxon>Eukaryota</taxon>
        <taxon>Metazoa</taxon>
        <taxon>Ecdysozoa</taxon>
        <taxon>Arthropoda</taxon>
        <taxon>Chelicerata</taxon>
        <taxon>Arachnida</taxon>
        <taxon>Araneae</taxon>
        <taxon>Araneomorphae</taxon>
        <taxon>Entelegynae</taxon>
        <taxon>Araneoidea</taxon>
        <taxon>Linyphiidae</taxon>
        <taxon>Erigoninae</taxon>
        <taxon>Oedothorax</taxon>
    </lineage>
</organism>
<dbReference type="EMBL" id="JAFNEN010000016">
    <property type="protein sequence ID" value="KAG8200334.1"/>
    <property type="molecule type" value="Genomic_DNA"/>
</dbReference>
<evidence type="ECO:0000313" key="2">
    <source>
        <dbReference type="Proteomes" id="UP000827092"/>
    </source>
</evidence>
<proteinExistence type="predicted"/>
<dbReference type="AlphaFoldDB" id="A0AAV6VX80"/>
<dbReference type="Proteomes" id="UP000827092">
    <property type="component" value="Unassembled WGS sequence"/>
</dbReference>